<organism evidence="1">
    <name type="scientific">Edafosvirus sp</name>
    <dbReference type="NCBI Taxonomy" id="2487765"/>
    <lineage>
        <taxon>Viruses</taxon>
        <taxon>Varidnaviria</taxon>
        <taxon>Bamfordvirae</taxon>
        <taxon>Nucleocytoviricota</taxon>
        <taxon>Megaviricetes</taxon>
        <taxon>Imitervirales</taxon>
        <taxon>Mimiviridae</taxon>
        <taxon>Klosneuvirinae</taxon>
    </lineage>
</organism>
<dbReference type="SUPFAM" id="SSF48403">
    <property type="entry name" value="Ankyrin repeat"/>
    <property type="match status" value="1"/>
</dbReference>
<dbReference type="PANTHER" id="PTHR24121">
    <property type="entry name" value="NO MECHANORECEPTOR POTENTIAL C, ISOFORM D-RELATED"/>
    <property type="match status" value="1"/>
</dbReference>
<proteinExistence type="predicted"/>
<evidence type="ECO:0000313" key="1">
    <source>
        <dbReference type="EMBL" id="AYV78293.1"/>
    </source>
</evidence>
<dbReference type="InterPro" id="IPR036770">
    <property type="entry name" value="Ankyrin_rpt-contain_sf"/>
</dbReference>
<protein>
    <submittedName>
        <fullName evidence="1">Uncharacterized protein</fullName>
    </submittedName>
</protein>
<dbReference type="PANTHER" id="PTHR24121:SF23">
    <property type="entry name" value="NO MECHANORECEPTOR POTENTIAL C, ISOFORM H"/>
    <property type="match status" value="1"/>
</dbReference>
<accession>A0A3G4ZXH7</accession>
<dbReference type="SMART" id="SM00248">
    <property type="entry name" value="ANK"/>
    <property type="match status" value="4"/>
</dbReference>
<dbReference type="EMBL" id="MK072074">
    <property type="protein sequence ID" value="AYV78293.1"/>
    <property type="molecule type" value="Genomic_DNA"/>
</dbReference>
<dbReference type="InterPro" id="IPR002110">
    <property type="entry name" value="Ankyrin_rpt"/>
</dbReference>
<reference evidence="1" key="1">
    <citation type="submission" date="2018-10" db="EMBL/GenBank/DDBJ databases">
        <title>Hidden diversity of soil giant viruses.</title>
        <authorList>
            <person name="Schulz F."/>
            <person name="Alteio L."/>
            <person name="Goudeau D."/>
            <person name="Ryan E.M."/>
            <person name="Malmstrom R.R."/>
            <person name="Blanchard J."/>
            <person name="Woyke T."/>
        </authorList>
    </citation>
    <scope>NUCLEOTIDE SEQUENCE</scope>
    <source>
        <strain evidence="1">EDV1</strain>
    </source>
</reference>
<name>A0A3G4ZXH7_9VIRU</name>
<dbReference type="Gene3D" id="1.25.40.20">
    <property type="entry name" value="Ankyrin repeat-containing domain"/>
    <property type="match status" value="1"/>
</dbReference>
<gene>
    <name evidence="1" type="ORF">Edafosvirus9_7</name>
</gene>
<sequence>MNNKNKQNIKNAIYNNSIVIITQLLNSNTNFNLTFHEYNYMTNSNNHTTTPLIYAISNGKFEITKKMILSGKCDLYLPNGEGDIPLMVAMKKCNDMILQMSSQELLEKCQEIVNLLYDMANYDILYQNKYGYSILTFSIFHNNESIFNKLMKDIDKCKFYEKNGSNPILIAINRKMYGYIDKLLDKYLDICDLEFLESKSMNAISYLHETKLINKLWNFYFNELNNIIKHNENHILAQCFKCDIADRNVLFIITQYIY</sequence>